<accession>A0A2L2LC20</accession>
<dbReference type="Pfam" id="PF03837">
    <property type="entry name" value="RecT"/>
    <property type="match status" value="1"/>
</dbReference>
<dbReference type="InterPro" id="IPR018330">
    <property type="entry name" value="RecT_fam"/>
</dbReference>
<proteinExistence type="predicted"/>
<dbReference type="RefSeq" id="WP_104679478.1">
    <property type="nucleotide sequence ID" value="NZ_CP026924.1"/>
</dbReference>
<dbReference type="GO" id="GO:0003677">
    <property type="term" value="F:DNA binding"/>
    <property type="evidence" value="ECO:0007669"/>
    <property type="project" value="InterPro"/>
</dbReference>
<protein>
    <recommendedName>
        <fullName evidence="4">Recombinase RecT</fullName>
    </recommendedName>
</protein>
<name>A0A2L2LC20_AGRTU</name>
<feature type="region of interest" description="Disordered" evidence="1">
    <location>
        <begin position="190"/>
        <end position="280"/>
    </location>
</feature>
<dbReference type="EMBL" id="CP026924">
    <property type="protein sequence ID" value="AVH41869.1"/>
    <property type="molecule type" value="Genomic_DNA"/>
</dbReference>
<evidence type="ECO:0008006" key="4">
    <source>
        <dbReference type="Google" id="ProtNLM"/>
    </source>
</evidence>
<evidence type="ECO:0000313" key="3">
    <source>
        <dbReference type="Proteomes" id="UP000237717"/>
    </source>
</evidence>
<evidence type="ECO:0000313" key="2">
    <source>
        <dbReference type="EMBL" id="AVH41869.1"/>
    </source>
</evidence>
<dbReference type="AlphaFoldDB" id="A0A2L2LC20"/>
<dbReference type="GO" id="GO:0006259">
    <property type="term" value="P:DNA metabolic process"/>
    <property type="evidence" value="ECO:0007669"/>
    <property type="project" value="InterPro"/>
</dbReference>
<evidence type="ECO:0000256" key="1">
    <source>
        <dbReference type="SAM" id="MobiDB-lite"/>
    </source>
</evidence>
<reference evidence="2 3" key="1">
    <citation type="submission" date="2018-02" db="EMBL/GenBank/DDBJ databases">
        <title>Complete genome sequence of Agrobacterium tumefaciens 1D1609.</title>
        <authorList>
            <person name="Cho S.-T."/>
            <person name="Haryono M."/>
            <person name="Chang H.-H."/>
            <person name="Santos M.N."/>
            <person name="Lai E.-M."/>
            <person name="Kuo C.-H."/>
        </authorList>
    </citation>
    <scope>NUCLEOTIDE SEQUENCE [LARGE SCALE GENOMIC DNA]</scope>
    <source>
        <strain evidence="2 3">1D1609</strain>
    </source>
</reference>
<organism evidence="2 3">
    <name type="scientific">Agrobacterium tumefaciens</name>
    <dbReference type="NCBI Taxonomy" id="358"/>
    <lineage>
        <taxon>Bacteria</taxon>
        <taxon>Pseudomonadati</taxon>
        <taxon>Pseudomonadota</taxon>
        <taxon>Alphaproteobacteria</taxon>
        <taxon>Hyphomicrobiales</taxon>
        <taxon>Rhizobiaceae</taxon>
        <taxon>Rhizobium/Agrobacterium group</taxon>
        <taxon>Agrobacterium</taxon>
        <taxon>Agrobacterium tumefaciens complex</taxon>
    </lineage>
</organism>
<gene>
    <name evidence="2" type="ORF">At1D1609_18150</name>
</gene>
<sequence>MNKIVTQDRNPASGVAIGQSGSGIAIKPESLGDVVRFAELMCQSKAGIPAYLHGNAADCMAVTMQALQWDFNPFSVAQKSYKIKDVIAYEAQLIAAVINTRADLRRRPQVEYRGAGAKRQCIVTFEFKDGSVQVYESPEFEKITPKNSPLWKSDPDQQQAYYSLRAGARRYCPEVILGAYDREEVEDFRGPDRAKNITPVFDPLSDEPVATQRPADEHQTVDGIFDADEPHDALTGEILPNTNSDDESPAPSSDNAGMTPVDEAGADGSPDSDAPASTIPDDVRKHFIDFARKALTTATDAQLGVAQRIQAIDNMELDYRDVVPEAFWGKLEGLKIPAQYVISGDRTVDRDRNYIAKDLLDCKASDLGGVDG</sequence>
<dbReference type="Proteomes" id="UP000237717">
    <property type="component" value="Chromosome I"/>
</dbReference>